<evidence type="ECO:0000256" key="6">
    <source>
        <dbReference type="ARBA" id="ARBA00023136"/>
    </source>
</evidence>
<keyword evidence="6" id="KW-0472">Membrane</keyword>
<comment type="similarity">
    <text evidence="2 7">Belongs to the ExbD/TolR family.</text>
</comment>
<dbReference type="RefSeq" id="WP_111334718.1">
    <property type="nucleotide sequence ID" value="NZ_CP030032.1"/>
</dbReference>
<evidence type="ECO:0000256" key="4">
    <source>
        <dbReference type="ARBA" id="ARBA00022692"/>
    </source>
</evidence>
<evidence type="ECO:0000256" key="2">
    <source>
        <dbReference type="ARBA" id="ARBA00005811"/>
    </source>
</evidence>
<dbReference type="AlphaFoldDB" id="A0A2Z4FLT2"/>
<dbReference type="Pfam" id="PF02472">
    <property type="entry name" value="ExbD"/>
    <property type="match status" value="1"/>
</dbReference>
<proteinExistence type="inferred from homology"/>
<evidence type="ECO:0000256" key="5">
    <source>
        <dbReference type="ARBA" id="ARBA00022989"/>
    </source>
</evidence>
<evidence type="ECO:0000256" key="1">
    <source>
        <dbReference type="ARBA" id="ARBA00004162"/>
    </source>
</evidence>
<evidence type="ECO:0000313" key="8">
    <source>
        <dbReference type="EMBL" id="AWV89790.1"/>
    </source>
</evidence>
<name>A0A2Z4FLT2_9DELT</name>
<comment type="subcellular location">
    <subcellularLocation>
        <location evidence="1">Cell membrane</location>
        <topology evidence="1">Single-pass membrane protein</topology>
    </subcellularLocation>
    <subcellularLocation>
        <location evidence="7">Cell membrane</location>
        <topology evidence="7">Single-pass type II membrane protein</topology>
    </subcellularLocation>
</comment>
<evidence type="ECO:0000256" key="3">
    <source>
        <dbReference type="ARBA" id="ARBA00022475"/>
    </source>
</evidence>
<dbReference type="GO" id="GO:0005886">
    <property type="term" value="C:plasma membrane"/>
    <property type="evidence" value="ECO:0007669"/>
    <property type="project" value="UniProtKB-SubCell"/>
</dbReference>
<dbReference type="GO" id="GO:0022857">
    <property type="term" value="F:transmembrane transporter activity"/>
    <property type="evidence" value="ECO:0007669"/>
    <property type="project" value="InterPro"/>
</dbReference>
<keyword evidence="3" id="KW-1003">Cell membrane</keyword>
<dbReference type="OrthoDB" id="9770976at2"/>
<keyword evidence="4 7" id="KW-0812">Transmembrane</keyword>
<protein>
    <submittedName>
        <fullName evidence="8">Uncharacterized protein</fullName>
    </submittedName>
</protein>
<accession>A0A2Z4FLT2</accession>
<evidence type="ECO:0000313" key="9">
    <source>
        <dbReference type="Proteomes" id="UP000249799"/>
    </source>
</evidence>
<dbReference type="KEGG" id="bsed:DN745_10755"/>
<dbReference type="InterPro" id="IPR003400">
    <property type="entry name" value="ExbD"/>
</dbReference>
<gene>
    <name evidence="8" type="ORF">DN745_10755</name>
</gene>
<keyword evidence="7" id="KW-0813">Transport</keyword>
<keyword evidence="7" id="KW-0653">Protein transport</keyword>
<sequence>MARSKRESSDEVPELNLLSFMNMVVILIPMLLLSVVFIQVGVINITAPKLSVGSSTEPPPEQEEEPLNLTIAINAKGFRIAARSAQLDPMEGCPQPGPTICLANPEVNVAAKFDTARAQLAKGDVEGGEKALAEGWSAYNFRELYNTLVKVKKQYPKETVVNLTADASIPYVVLVQVMDAVRYVREKDSYSDTAEFFDADAKVEANAPVALFSDPVLSVVQ</sequence>
<dbReference type="GO" id="GO:0015031">
    <property type="term" value="P:protein transport"/>
    <property type="evidence" value="ECO:0007669"/>
    <property type="project" value="UniProtKB-KW"/>
</dbReference>
<organism evidence="8 9">
    <name type="scientific">Bradymonas sediminis</name>
    <dbReference type="NCBI Taxonomy" id="1548548"/>
    <lineage>
        <taxon>Bacteria</taxon>
        <taxon>Deltaproteobacteria</taxon>
        <taxon>Bradymonadales</taxon>
        <taxon>Bradymonadaceae</taxon>
        <taxon>Bradymonas</taxon>
    </lineage>
</organism>
<keyword evidence="5" id="KW-1133">Transmembrane helix</keyword>
<reference evidence="8 9" key="1">
    <citation type="submission" date="2018-06" db="EMBL/GenBank/DDBJ databases">
        <title>Lujinxingia sediminis gen. nov. sp. nov., a new facultative anaerobic member of the class Deltaproteobacteria, and proposal of Lujinxingaceae fam. nov.</title>
        <authorList>
            <person name="Guo L.-Y."/>
            <person name="Li C.-M."/>
            <person name="Wang S."/>
            <person name="Du Z.-J."/>
        </authorList>
    </citation>
    <scope>NUCLEOTIDE SEQUENCE [LARGE SCALE GENOMIC DNA]</scope>
    <source>
        <strain evidence="8 9">FA350</strain>
    </source>
</reference>
<dbReference type="EMBL" id="CP030032">
    <property type="protein sequence ID" value="AWV89790.1"/>
    <property type="molecule type" value="Genomic_DNA"/>
</dbReference>
<evidence type="ECO:0000256" key="7">
    <source>
        <dbReference type="RuleBase" id="RU003879"/>
    </source>
</evidence>
<keyword evidence="9" id="KW-1185">Reference proteome</keyword>
<dbReference type="Proteomes" id="UP000249799">
    <property type="component" value="Chromosome"/>
</dbReference>